<keyword evidence="3" id="KW-0326">Glycosidase</keyword>
<accession>X1W089</accession>
<organism evidence="5">
    <name type="scientific">marine sediment metagenome</name>
    <dbReference type="NCBI Taxonomy" id="412755"/>
    <lineage>
        <taxon>unclassified sequences</taxon>
        <taxon>metagenomes</taxon>
        <taxon>ecological metagenomes</taxon>
    </lineage>
</organism>
<dbReference type="InterPro" id="IPR051913">
    <property type="entry name" value="GH2_Domain-Containing"/>
</dbReference>
<protein>
    <recommendedName>
        <fullName evidence="4">Glycoside hydrolase family 2 domain-containing protein</fullName>
    </recommendedName>
</protein>
<sequence length="79" mass="8283">PWADDLITFQLKGPAEIVAVDNGNRASHESFQANQRRAFHGQCIAVIRATASSGTITLTASADGLKDSAVTIEATAAEK</sequence>
<feature type="domain" description="Glycoside hydrolase family 2" evidence="4">
    <location>
        <begin position="1"/>
        <end position="71"/>
    </location>
</feature>
<dbReference type="PANTHER" id="PTHR42732">
    <property type="entry name" value="BETA-GALACTOSIDASE"/>
    <property type="match status" value="1"/>
</dbReference>
<evidence type="ECO:0000256" key="1">
    <source>
        <dbReference type="ARBA" id="ARBA00007401"/>
    </source>
</evidence>
<dbReference type="Gene3D" id="2.60.40.10">
    <property type="entry name" value="Immunoglobulins"/>
    <property type="match status" value="1"/>
</dbReference>
<evidence type="ECO:0000256" key="3">
    <source>
        <dbReference type="ARBA" id="ARBA00023295"/>
    </source>
</evidence>
<reference evidence="5" key="1">
    <citation type="journal article" date="2014" name="Front. Microbiol.">
        <title>High frequency of phylogenetically diverse reductive dehalogenase-homologous genes in deep subseafloor sedimentary metagenomes.</title>
        <authorList>
            <person name="Kawai M."/>
            <person name="Futagami T."/>
            <person name="Toyoda A."/>
            <person name="Takaki Y."/>
            <person name="Nishi S."/>
            <person name="Hori S."/>
            <person name="Arai W."/>
            <person name="Tsubouchi T."/>
            <person name="Morono Y."/>
            <person name="Uchiyama I."/>
            <person name="Ito T."/>
            <person name="Fujiyama A."/>
            <person name="Inagaki F."/>
            <person name="Takami H."/>
        </authorList>
    </citation>
    <scope>NUCLEOTIDE SEQUENCE</scope>
    <source>
        <strain evidence="5">Expedition CK06-06</strain>
    </source>
</reference>
<evidence type="ECO:0000259" key="4">
    <source>
        <dbReference type="Pfam" id="PF18565"/>
    </source>
</evidence>
<keyword evidence="2" id="KW-0378">Hydrolase</keyword>
<dbReference type="Pfam" id="PF18565">
    <property type="entry name" value="Glyco_hydro2_C5"/>
    <property type="match status" value="1"/>
</dbReference>
<comment type="similarity">
    <text evidence="1">Belongs to the glycosyl hydrolase 2 family.</text>
</comment>
<evidence type="ECO:0000313" key="5">
    <source>
        <dbReference type="EMBL" id="GAJ19785.1"/>
    </source>
</evidence>
<dbReference type="InterPro" id="IPR013783">
    <property type="entry name" value="Ig-like_fold"/>
</dbReference>
<gene>
    <name evidence="5" type="ORF">S12H4_56872</name>
</gene>
<dbReference type="EMBL" id="BARW01036685">
    <property type="protein sequence ID" value="GAJ19785.1"/>
    <property type="molecule type" value="Genomic_DNA"/>
</dbReference>
<dbReference type="GO" id="GO:0016798">
    <property type="term" value="F:hydrolase activity, acting on glycosyl bonds"/>
    <property type="evidence" value="ECO:0007669"/>
    <property type="project" value="UniProtKB-KW"/>
</dbReference>
<dbReference type="PANTHER" id="PTHR42732:SF1">
    <property type="entry name" value="BETA-MANNOSIDASE"/>
    <property type="match status" value="1"/>
</dbReference>
<proteinExistence type="inferred from homology"/>
<feature type="non-terminal residue" evidence="5">
    <location>
        <position position="1"/>
    </location>
</feature>
<dbReference type="InterPro" id="IPR040605">
    <property type="entry name" value="Glyco_hydro2_dom5"/>
</dbReference>
<comment type="caution">
    <text evidence="5">The sequence shown here is derived from an EMBL/GenBank/DDBJ whole genome shotgun (WGS) entry which is preliminary data.</text>
</comment>
<evidence type="ECO:0000256" key="2">
    <source>
        <dbReference type="ARBA" id="ARBA00022801"/>
    </source>
</evidence>
<name>X1W089_9ZZZZ</name>
<dbReference type="AlphaFoldDB" id="X1W089"/>